<sequence>MLYRRTPLTVLQGKSAAQIHLGRQLRTELDAMKPRDSVNPLPLTIHQQNMKNWFDHHNGAKTRSFSPGQSVLAKCHTANAWIWRPGQIIKKAGKVNYEVDFGESIRRFHTSQLKSDHSHPYPAAAHPSTSQPNSQAQQQTRTTTAAPTQSVNVPPAPRRSTRQRNPFSRYDPSP</sequence>
<dbReference type="EMBL" id="CAJGYM010000128">
    <property type="protein sequence ID" value="CAD6198480.1"/>
    <property type="molecule type" value="Genomic_DNA"/>
</dbReference>
<dbReference type="OrthoDB" id="5851910at2759"/>
<feature type="region of interest" description="Disordered" evidence="1">
    <location>
        <begin position="111"/>
        <end position="174"/>
    </location>
</feature>
<dbReference type="AlphaFoldDB" id="A0A8S1HSY0"/>
<name>A0A8S1HSY0_9PELO</name>
<evidence type="ECO:0000313" key="3">
    <source>
        <dbReference type="Proteomes" id="UP000835052"/>
    </source>
</evidence>
<organism evidence="2 3">
    <name type="scientific">Caenorhabditis auriculariae</name>
    <dbReference type="NCBI Taxonomy" id="2777116"/>
    <lineage>
        <taxon>Eukaryota</taxon>
        <taxon>Metazoa</taxon>
        <taxon>Ecdysozoa</taxon>
        <taxon>Nematoda</taxon>
        <taxon>Chromadorea</taxon>
        <taxon>Rhabditida</taxon>
        <taxon>Rhabditina</taxon>
        <taxon>Rhabditomorpha</taxon>
        <taxon>Rhabditoidea</taxon>
        <taxon>Rhabditidae</taxon>
        <taxon>Peloderinae</taxon>
        <taxon>Caenorhabditis</taxon>
    </lineage>
</organism>
<dbReference type="Proteomes" id="UP000835052">
    <property type="component" value="Unassembled WGS sequence"/>
</dbReference>
<dbReference type="PANTHER" id="PTHR37984:SF5">
    <property type="entry name" value="PROTEIN NYNRIN-LIKE"/>
    <property type="match status" value="1"/>
</dbReference>
<feature type="compositionally biased region" description="Low complexity" evidence="1">
    <location>
        <begin position="135"/>
        <end position="149"/>
    </location>
</feature>
<comment type="caution">
    <text evidence="2">The sequence shown here is derived from an EMBL/GenBank/DDBJ whole genome shotgun (WGS) entry which is preliminary data.</text>
</comment>
<dbReference type="InterPro" id="IPR050951">
    <property type="entry name" value="Retrovirus_Pol_polyprotein"/>
</dbReference>
<evidence type="ECO:0000256" key="1">
    <source>
        <dbReference type="SAM" id="MobiDB-lite"/>
    </source>
</evidence>
<keyword evidence="3" id="KW-1185">Reference proteome</keyword>
<reference evidence="2" key="1">
    <citation type="submission" date="2020-10" db="EMBL/GenBank/DDBJ databases">
        <authorList>
            <person name="Kikuchi T."/>
        </authorList>
    </citation>
    <scope>NUCLEOTIDE SEQUENCE</scope>
    <source>
        <strain evidence="2">NKZ352</strain>
    </source>
</reference>
<proteinExistence type="predicted"/>
<protein>
    <submittedName>
        <fullName evidence="2">Uncharacterized protein</fullName>
    </submittedName>
</protein>
<gene>
    <name evidence="2" type="ORF">CAUJ_LOCUS14386</name>
</gene>
<evidence type="ECO:0000313" key="2">
    <source>
        <dbReference type="EMBL" id="CAD6198480.1"/>
    </source>
</evidence>
<accession>A0A8S1HSY0</accession>
<dbReference type="PANTHER" id="PTHR37984">
    <property type="entry name" value="PROTEIN CBG26694"/>
    <property type="match status" value="1"/>
</dbReference>